<dbReference type="EMBL" id="BMIF01000006">
    <property type="protein sequence ID" value="GGA68096.1"/>
    <property type="molecule type" value="Genomic_DNA"/>
</dbReference>
<dbReference type="RefSeq" id="WP_188721145.1">
    <property type="nucleotide sequence ID" value="NZ_BMIF01000006.1"/>
</dbReference>
<gene>
    <name evidence="1" type="ORF">GCM10011385_22370</name>
</gene>
<accession>A0A916RT11</accession>
<evidence type="ECO:0000313" key="2">
    <source>
        <dbReference type="Proteomes" id="UP000636264"/>
    </source>
</evidence>
<reference evidence="1" key="1">
    <citation type="journal article" date="2014" name="Int. J. Syst. Evol. Microbiol.">
        <title>Complete genome sequence of Corynebacterium casei LMG S-19264T (=DSM 44701T), isolated from a smear-ripened cheese.</title>
        <authorList>
            <consortium name="US DOE Joint Genome Institute (JGI-PGF)"/>
            <person name="Walter F."/>
            <person name="Albersmeier A."/>
            <person name="Kalinowski J."/>
            <person name="Ruckert C."/>
        </authorList>
    </citation>
    <scope>NUCLEOTIDE SEQUENCE</scope>
    <source>
        <strain evidence="1">CGMCC 1.15320</strain>
    </source>
</reference>
<evidence type="ECO:0000313" key="1">
    <source>
        <dbReference type="EMBL" id="GGA68096.1"/>
    </source>
</evidence>
<protein>
    <submittedName>
        <fullName evidence="1">Uncharacterized protein</fullName>
    </submittedName>
</protein>
<comment type="caution">
    <text evidence="1">The sequence shown here is derived from an EMBL/GenBank/DDBJ whole genome shotgun (WGS) entry which is preliminary data.</text>
</comment>
<organism evidence="1 2">
    <name type="scientific">Nitratireductor aestuarii</name>
    <dbReference type="NCBI Taxonomy" id="1735103"/>
    <lineage>
        <taxon>Bacteria</taxon>
        <taxon>Pseudomonadati</taxon>
        <taxon>Pseudomonadota</taxon>
        <taxon>Alphaproteobacteria</taxon>
        <taxon>Hyphomicrobiales</taxon>
        <taxon>Phyllobacteriaceae</taxon>
        <taxon>Nitratireductor</taxon>
    </lineage>
</organism>
<keyword evidence="2" id="KW-1185">Reference proteome</keyword>
<dbReference type="Proteomes" id="UP000636264">
    <property type="component" value="Unassembled WGS sequence"/>
</dbReference>
<proteinExistence type="predicted"/>
<sequence>MQYLAARQMAMASVGQPSRVVHVASMEAADVTRRPVRKQRTLEIGQLRFASGLRLLSGESAASADTSIFIDLIRPWDLVNLAIEVQGCILITDREQGRLAPLEGANARLIVRFPFQHVAEEAIYERPSGRLMPVPDEITHEPVDDTSPVLNNPVARPNPPIRARAAHGSRLVFEIPPEDSISFTTEGLLEAIGRLQPVVHKLAQPGTALPAGSGLTGALTSPSTRPDPLIRIPGGLIAEFIGNDVVLRKPSARERDQLTVETSGLAMFQQDALTARRARAFLASRAVNLARGVDPPDTVFSDVRIGGRLFAAHSILGALPVSPIVGGLRRRQQLSSPPLAEETAIEAPYRLIISPDNEARWGHAVAPVGSARAPGHIELWHSRLGRVATGHDGREIVDETPSDRRIVRAIWTRDRDYPHNAAWKDPRSSIPAHGNDDPFRMSLDPADRNMIVRQTSETLAGTRESITPSPVAAHSLWLSSLGAWLDLHGAWSAKPYSSAHIPSILSWDHVAPMGRDQYVRVVYPGYLCSFGHQATIVKVTERKMKDASPSVASLYQQLFLVIGERRRVYPDTRNFPFRELIVGPQVIAIDEPSGAPGDRLSEFFWPKVGGQPVAFTVEALDHDGQRSRLQVHQMWVSAAFGDHAAVEAAYNGNPWRSASAYGQRIAFVPSRANSDTAFETETLRFTVKAGTATSQPSMSSANIKIAALERLSRIGSVPIAYHSLYKAKGFGAVANKGEIWARVLVAGEQTPENSSDPSIALPQIQFGAGAPSGSDKSGGFLTPDLPVRGLSRLTGVVGELNEMAKLEFAPQPFFENAAPKLFGLIPLDELSLSVDSDLEKIPQLISEVLSRTEALIDNISRAGKALGDAIEEAGRMAARAAGRPDEWAQQAQAAIAAANDAKGIFDEAAAKLPELMSQIQNSGKSGPQVATIYEAFKSELEDAIAEFDALADKLPPFIGHVLRATGQLLRTAILETADLVEDIYRYVNGMAETGTLARIRFEWTPKIGNWPPMPAQPLIEVRPDSLSFAIQARAGFDGKAGMEVLAELSDFKLHLFPNAELIIIAFDHFSFKSGDTGKPLVDIVIADIEFRGVLCFVEDIKELIPLDGFSDPPNIAVTPEGLTAGFSVALPDIAMGLFSITNMSLGADVRVPFLGEVVTVGFNFCTRERPFTIAVAFLGGGGWCGIRISAEGVDVLEVGLEAGACIAVNFGVASGSVGALLGIYIRLESEAGSIAGYFRLRGEVDVLGLISTGIELYMELMYNFDSGKMVGRASITVNVSVMGISKSVHLETERSFAGSNGDPSFLEVMDAATGTSLPWSLYCSAFAGE</sequence>
<name>A0A916RT11_9HYPH</name>
<reference evidence="1" key="2">
    <citation type="submission" date="2020-09" db="EMBL/GenBank/DDBJ databases">
        <authorList>
            <person name="Sun Q."/>
            <person name="Zhou Y."/>
        </authorList>
    </citation>
    <scope>NUCLEOTIDE SEQUENCE</scope>
    <source>
        <strain evidence="1">CGMCC 1.15320</strain>
    </source>
</reference>